<dbReference type="NCBIfam" id="TIGR02215">
    <property type="entry name" value="phage_chp_gp8"/>
    <property type="match status" value="1"/>
</dbReference>
<dbReference type="CDD" id="cd08054">
    <property type="entry name" value="gp6"/>
    <property type="match status" value="1"/>
</dbReference>
<organism evidence="1 2">
    <name type="scientific">Henriciella pelagia</name>
    <dbReference type="NCBI Taxonomy" id="1977912"/>
    <lineage>
        <taxon>Bacteria</taxon>
        <taxon>Pseudomonadati</taxon>
        <taxon>Pseudomonadota</taxon>
        <taxon>Alphaproteobacteria</taxon>
        <taxon>Hyphomonadales</taxon>
        <taxon>Hyphomonadaceae</taxon>
        <taxon>Henriciella</taxon>
    </lineage>
</organism>
<proteinExistence type="predicted"/>
<dbReference type="InterPro" id="IPR011738">
    <property type="entry name" value="Phage_CHP"/>
</dbReference>
<comment type="caution">
    <text evidence="1">The sequence shown here is derived from an EMBL/GenBank/DDBJ whole genome shotgun (WGS) entry which is preliminary data.</text>
</comment>
<gene>
    <name evidence="1" type="ORF">GCM10011503_01380</name>
</gene>
<protein>
    <recommendedName>
        <fullName evidence="3">PhiE125 gp8 family phage protein</fullName>
    </recommendedName>
</protein>
<dbReference type="EMBL" id="BMKF01000001">
    <property type="protein sequence ID" value="GGB56761.1"/>
    <property type="molecule type" value="Genomic_DNA"/>
</dbReference>
<reference evidence="2" key="1">
    <citation type="journal article" date="2019" name="Int. J. Syst. Evol. Microbiol.">
        <title>The Global Catalogue of Microorganisms (GCM) 10K type strain sequencing project: providing services to taxonomists for standard genome sequencing and annotation.</title>
        <authorList>
            <consortium name="The Broad Institute Genomics Platform"/>
            <consortium name="The Broad Institute Genome Sequencing Center for Infectious Disease"/>
            <person name="Wu L."/>
            <person name="Ma J."/>
        </authorList>
    </citation>
    <scope>NUCLEOTIDE SEQUENCE [LARGE SCALE GENOMIC DNA]</scope>
    <source>
        <strain evidence="2">CGMCC 1.15928</strain>
    </source>
</reference>
<keyword evidence="2" id="KW-1185">Reference proteome</keyword>
<evidence type="ECO:0008006" key="3">
    <source>
        <dbReference type="Google" id="ProtNLM"/>
    </source>
</evidence>
<name>A0ABQ1J0S9_9PROT</name>
<dbReference type="Proteomes" id="UP000628854">
    <property type="component" value="Unassembled WGS sequence"/>
</dbReference>
<accession>A0ABQ1J0S9</accession>
<dbReference type="RefSeq" id="WP_084394068.1">
    <property type="nucleotide sequence ID" value="NZ_BMKF01000001.1"/>
</dbReference>
<dbReference type="InterPro" id="IPR021146">
    <property type="entry name" value="Phage_gp6-like_head-tail"/>
</dbReference>
<evidence type="ECO:0000313" key="1">
    <source>
        <dbReference type="EMBL" id="GGB56761.1"/>
    </source>
</evidence>
<dbReference type="Gene3D" id="1.10.3230.30">
    <property type="entry name" value="Phage gp6-like head-tail connector protein"/>
    <property type="match status" value="1"/>
</dbReference>
<sequence length="181" mass="19701">MTLTVISPPGEEALSLAEAKTWLRIGHDGEDQLVSDLIASARSRLEEAAGLALVTRTLRRTLQCWQAGFQANGLRLRPTPVASLVSVTLIDTDDVPADVTSHFEVMRGKLLVRQTSWCPPLPFGAIVEVDFEAGFGDAVDVPEDLVQALKAILLEMYRRRSDASIPEAAQAVIAARREVLL</sequence>
<evidence type="ECO:0000313" key="2">
    <source>
        <dbReference type="Proteomes" id="UP000628854"/>
    </source>
</evidence>
<dbReference type="Pfam" id="PF05135">
    <property type="entry name" value="Phage_connect_1"/>
    <property type="match status" value="1"/>
</dbReference>